<dbReference type="Gene3D" id="3.20.20.70">
    <property type="entry name" value="Aldolase class I"/>
    <property type="match status" value="1"/>
</dbReference>
<dbReference type="OrthoDB" id="10263753at2759"/>
<evidence type="ECO:0000256" key="5">
    <source>
        <dbReference type="ARBA" id="ARBA00022793"/>
    </source>
</evidence>
<dbReference type="PANTHER" id="PTHR19278:SF9">
    <property type="entry name" value="URIDINE 5'-MONOPHOSPHATE SYNTHASE"/>
    <property type="match status" value="1"/>
</dbReference>
<keyword evidence="13" id="KW-1185">Reference proteome</keyword>
<dbReference type="AlphaFoldDB" id="A0A8H8DE38"/>
<dbReference type="GO" id="GO:0006207">
    <property type="term" value="P:'de novo' pyrimidine nucleobase biosynthetic process"/>
    <property type="evidence" value="ECO:0007669"/>
    <property type="project" value="InterPro"/>
</dbReference>
<dbReference type="InterPro" id="IPR001754">
    <property type="entry name" value="OMPdeCOase_dom"/>
</dbReference>
<keyword evidence="5" id="KW-0210">Decarboxylase</keyword>
<evidence type="ECO:0000256" key="1">
    <source>
        <dbReference type="ARBA" id="ARBA00004861"/>
    </source>
</evidence>
<keyword evidence="7" id="KW-0456">Lyase</keyword>
<feature type="binding site" evidence="10">
    <location>
        <position position="135"/>
    </location>
    <ligand>
        <name>substrate</name>
    </ligand>
</feature>
<dbReference type="Pfam" id="PF00215">
    <property type="entry name" value="OMPdecase"/>
    <property type="match status" value="1"/>
</dbReference>
<evidence type="ECO:0000313" key="12">
    <source>
        <dbReference type="EMBL" id="KAG5455634.1"/>
    </source>
</evidence>
<organism evidence="12 13">
    <name type="scientific">Olpidium bornovanus</name>
    <dbReference type="NCBI Taxonomy" id="278681"/>
    <lineage>
        <taxon>Eukaryota</taxon>
        <taxon>Fungi</taxon>
        <taxon>Fungi incertae sedis</taxon>
        <taxon>Olpidiomycota</taxon>
        <taxon>Olpidiomycotina</taxon>
        <taxon>Olpidiomycetes</taxon>
        <taxon>Olpidiales</taxon>
        <taxon>Olpidiaceae</taxon>
        <taxon>Olpidium</taxon>
    </lineage>
</organism>
<dbReference type="GO" id="GO:0004588">
    <property type="term" value="F:orotate phosphoribosyltransferase activity"/>
    <property type="evidence" value="ECO:0007669"/>
    <property type="project" value="TreeGrafter"/>
</dbReference>
<evidence type="ECO:0000256" key="7">
    <source>
        <dbReference type="ARBA" id="ARBA00023239"/>
    </source>
</evidence>
<protein>
    <recommendedName>
        <fullName evidence="4">Orotidine 5'-phosphate decarboxylase</fullName>
        <ecNumber evidence="3">4.1.1.23</ecNumber>
    </recommendedName>
    <alternativeName>
        <fullName evidence="9">OMP decarboxylase</fullName>
    </alternativeName>
    <alternativeName>
        <fullName evidence="8">Uridine 5'-monophosphate synthase</fullName>
    </alternativeName>
</protein>
<keyword evidence="6" id="KW-0665">Pyrimidine biosynthesis</keyword>
<proteinExistence type="inferred from homology"/>
<evidence type="ECO:0000256" key="8">
    <source>
        <dbReference type="ARBA" id="ARBA00031744"/>
    </source>
</evidence>
<evidence type="ECO:0000313" key="13">
    <source>
        <dbReference type="Proteomes" id="UP000673691"/>
    </source>
</evidence>
<feature type="binding site" evidence="10">
    <location>
        <position position="115"/>
    </location>
    <ligand>
        <name>substrate</name>
    </ligand>
</feature>
<evidence type="ECO:0000256" key="4">
    <source>
        <dbReference type="ARBA" id="ARBA00021923"/>
    </source>
</evidence>
<evidence type="ECO:0000259" key="11">
    <source>
        <dbReference type="Pfam" id="PF00215"/>
    </source>
</evidence>
<comment type="caution">
    <text evidence="12">The sequence shown here is derived from an EMBL/GenBank/DDBJ whole genome shotgun (WGS) entry which is preliminary data.</text>
</comment>
<feature type="domain" description="Orotidine 5'-phosphate decarboxylase" evidence="11">
    <location>
        <begin position="1"/>
        <end position="152"/>
    </location>
</feature>
<dbReference type="InterPro" id="IPR013785">
    <property type="entry name" value="Aldolase_TIM"/>
</dbReference>
<evidence type="ECO:0000256" key="6">
    <source>
        <dbReference type="ARBA" id="ARBA00022975"/>
    </source>
</evidence>
<evidence type="ECO:0000256" key="3">
    <source>
        <dbReference type="ARBA" id="ARBA00012321"/>
    </source>
</evidence>
<dbReference type="Proteomes" id="UP000673691">
    <property type="component" value="Unassembled WGS sequence"/>
</dbReference>
<sequence length="178" mass="18975">NTVKLQYSAGVHRIASWADITNAHVVPGPGVVAGLAEVGLPLGRGLLLLAEMSSAGSLATGSYTSATVEWARRHRNFVIGFVAGRRLCGDADGDGDFLHVTPGVCLDAEGDALDQQYRTPREVVLTCGSDVIIVGRGICAPGKDSRAEARRYREAGWRAYEERIGRSMPLAAPDEQNE</sequence>
<dbReference type="SUPFAM" id="SSF51366">
    <property type="entry name" value="Ribulose-phoshate binding barrel"/>
    <property type="match status" value="1"/>
</dbReference>
<dbReference type="NCBIfam" id="TIGR01740">
    <property type="entry name" value="pyrF"/>
    <property type="match status" value="1"/>
</dbReference>
<dbReference type="InterPro" id="IPR011060">
    <property type="entry name" value="RibuloseP-bd_barrel"/>
</dbReference>
<dbReference type="UniPathway" id="UPA00070">
    <property type="reaction ID" value="UER00120"/>
</dbReference>
<name>A0A8H8DE38_9FUNG</name>
<accession>A0A8H8DE38</accession>
<evidence type="ECO:0000256" key="2">
    <source>
        <dbReference type="ARBA" id="ARBA00011018"/>
    </source>
</evidence>
<dbReference type="EMBL" id="JAEFCI010013039">
    <property type="protein sequence ID" value="KAG5455634.1"/>
    <property type="molecule type" value="Genomic_DNA"/>
</dbReference>
<comment type="pathway">
    <text evidence="1">Pyrimidine metabolism; UMP biosynthesis via de novo pathway; UMP from orotate: step 2/2.</text>
</comment>
<dbReference type="GO" id="GO:0004590">
    <property type="term" value="F:orotidine-5'-phosphate decarboxylase activity"/>
    <property type="evidence" value="ECO:0007669"/>
    <property type="project" value="UniProtKB-EC"/>
</dbReference>
<dbReference type="InterPro" id="IPR014732">
    <property type="entry name" value="OMPdecase"/>
</dbReference>
<reference evidence="12 13" key="1">
    <citation type="journal article" name="Sci. Rep.">
        <title>Genome-scale phylogenetic analyses confirm Olpidium as the closest living zoosporic fungus to the non-flagellated, terrestrial fungi.</title>
        <authorList>
            <person name="Chang Y."/>
            <person name="Rochon D."/>
            <person name="Sekimoto S."/>
            <person name="Wang Y."/>
            <person name="Chovatia M."/>
            <person name="Sandor L."/>
            <person name="Salamov A."/>
            <person name="Grigoriev I.V."/>
            <person name="Stajich J.E."/>
            <person name="Spatafora J.W."/>
        </authorList>
    </citation>
    <scope>NUCLEOTIDE SEQUENCE [LARGE SCALE GENOMIC DNA]</scope>
    <source>
        <strain evidence="12">S191</strain>
    </source>
</reference>
<comment type="similarity">
    <text evidence="2">Belongs to the OMP decarboxylase family.</text>
</comment>
<feature type="binding site" evidence="10">
    <location>
        <position position="53"/>
    </location>
    <ligand>
        <name>substrate</name>
    </ligand>
</feature>
<evidence type="ECO:0000256" key="10">
    <source>
        <dbReference type="PIRSR" id="PIRSR614732-2"/>
    </source>
</evidence>
<feature type="binding site" evidence="10">
    <location>
        <position position="136"/>
    </location>
    <ligand>
        <name>substrate</name>
    </ligand>
</feature>
<dbReference type="PANTHER" id="PTHR19278">
    <property type="entry name" value="OROTATE PHOSPHORIBOSYLTRANSFERASE"/>
    <property type="match status" value="1"/>
</dbReference>
<evidence type="ECO:0000256" key="9">
    <source>
        <dbReference type="ARBA" id="ARBA00033428"/>
    </source>
</evidence>
<gene>
    <name evidence="12" type="ORF">BJ554DRAFT_4884</name>
</gene>
<dbReference type="GO" id="GO:0044205">
    <property type="term" value="P:'de novo' UMP biosynthetic process"/>
    <property type="evidence" value="ECO:0007669"/>
    <property type="project" value="UniProtKB-UniPathway"/>
</dbReference>
<feature type="non-terminal residue" evidence="12">
    <location>
        <position position="1"/>
    </location>
</feature>
<dbReference type="EC" id="4.1.1.23" evidence="3"/>